<evidence type="ECO:0000259" key="2">
    <source>
        <dbReference type="PROSITE" id="PS50181"/>
    </source>
</evidence>
<dbReference type="Proteomes" id="UP000242814">
    <property type="component" value="Unassembled WGS sequence"/>
</dbReference>
<gene>
    <name evidence="3" type="ORF">ACO22_02632</name>
</gene>
<comment type="caution">
    <text evidence="3">The sequence shown here is derived from an EMBL/GenBank/DDBJ whole genome shotgun (WGS) entry which is preliminary data.</text>
</comment>
<dbReference type="PROSITE" id="PS50181">
    <property type="entry name" value="FBOX"/>
    <property type="match status" value="1"/>
</dbReference>
<feature type="region of interest" description="Disordered" evidence="1">
    <location>
        <begin position="420"/>
        <end position="483"/>
    </location>
</feature>
<dbReference type="SUPFAM" id="SSF81383">
    <property type="entry name" value="F-box domain"/>
    <property type="match status" value="1"/>
</dbReference>
<name>A0A1D2JI72_PARBR</name>
<feature type="domain" description="F-box" evidence="2">
    <location>
        <begin position="12"/>
        <end position="57"/>
    </location>
</feature>
<protein>
    <recommendedName>
        <fullName evidence="2">F-box domain-containing protein</fullName>
    </recommendedName>
</protein>
<dbReference type="SMART" id="SM00256">
    <property type="entry name" value="FBOX"/>
    <property type="match status" value="1"/>
</dbReference>
<organism evidence="3 4">
    <name type="scientific">Paracoccidioides brasiliensis</name>
    <dbReference type="NCBI Taxonomy" id="121759"/>
    <lineage>
        <taxon>Eukaryota</taxon>
        <taxon>Fungi</taxon>
        <taxon>Dikarya</taxon>
        <taxon>Ascomycota</taxon>
        <taxon>Pezizomycotina</taxon>
        <taxon>Eurotiomycetes</taxon>
        <taxon>Eurotiomycetidae</taxon>
        <taxon>Onygenales</taxon>
        <taxon>Ajellomycetaceae</taxon>
        <taxon>Paracoccidioides</taxon>
    </lineage>
</organism>
<accession>A0A1D2JI72</accession>
<evidence type="ECO:0000256" key="1">
    <source>
        <dbReference type="SAM" id="MobiDB-lite"/>
    </source>
</evidence>
<feature type="compositionally biased region" description="Acidic residues" evidence="1">
    <location>
        <begin position="303"/>
        <end position="321"/>
    </location>
</feature>
<evidence type="ECO:0000313" key="4">
    <source>
        <dbReference type="Proteomes" id="UP000242814"/>
    </source>
</evidence>
<dbReference type="EMBL" id="LZYO01000084">
    <property type="protein sequence ID" value="ODH37357.1"/>
    <property type="molecule type" value="Genomic_DNA"/>
</dbReference>
<dbReference type="AlphaFoldDB" id="A0A1D2JI72"/>
<reference evidence="3 4" key="1">
    <citation type="submission" date="2016-06" db="EMBL/GenBank/DDBJ databases">
        <authorList>
            <person name="Kjaerup R.B."/>
            <person name="Dalgaard T.S."/>
            <person name="Juul-Madsen H.R."/>
        </authorList>
    </citation>
    <scope>NUCLEOTIDE SEQUENCE [LARGE SCALE GENOMIC DNA]</scope>
    <source>
        <strain evidence="3 4">Pb300</strain>
    </source>
</reference>
<dbReference type="InterPro" id="IPR001810">
    <property type="entry name" value="F-box_dom"/>
</dbReference>
<evidence type="ECO:0000313" key="3">
    <source>
        <dbReference type="EMBL" id="ODH37357.1"/>
    </source>
</evidence>
<feature type="compositionally biased region" description="Low complexity" evidence="1">
    <location>
        <begin position="473"/>
        <end position="483"/>
    </location>
</feature>
<dbReference type="Pfam" id="PF12937">
    <property type="entry name" value="F-box-like"/>
    <property type="match status" value="1"/>
</dbReference>
<proteinExistence type="predicted"/>
<dbReference type="InterPro" id="IPR036047">
    <property type="entry name" value="F-box-like_dom_sf"/>
</dbReference>
<sequence length="507" mass="57513">MSMEPDARGWHKTTLLSLPNELILQILDPFPTRSLLPLSLTCRRIRDIIARLIYYRLYTLMATVGADSTFLECYHPAFKPIGPYLKCAYLRTDALIDHGSSPHNDPTAPYQLDKSDSARFTTTEYLGRLNSSYTHFLPLCPRGSWINTNMSMAGSPRFMVEQTISPQQQLDNSYNMHIRGSIFLDENELFSQLITGVWLGRPHRQRYLLDGGVVRLWRRWLGDRDRERRREWKRMFMTGIGVGAYGGETYSAVKTGDPAYSGQIGEMVPPWEDSSVLWLGEKRAGLKFRVCHRNRGEGLQFGEESDTDSDVGEEQGEDDDNTSVRYDIEIEELLVHTTTLLLAIEKGCCNLGILVVEISLSHYLTGSSGAQPTLAISNIAIHFKDFNCGMSLLFEWLKTTSDKHWKVWSLMIRNFEHRRTHGVQPTSSQRKLTAGPGNVDDQDPTEHCRHNVPTQEQRDARTEQRNAGSMIAPGRSSRSGPRGVSKVVNKCVLNDMKFCFDVSSRVV</sequence>
<dbReference type="VEuPathDB" id="FungiDB:PADG_03201"/>
<feature type="region of interest" description="Disordered" evidence="1">
    <location>
        <begin position="299"/>
        <end position="322"/>
    </location>
</feature>
<dbReference type="CDD" id="cd09917">
    <property type="entry name" value="F-box_SF"/>
    <property type="match status" value="1"/>
</dbReference>
<dbReference type="VEuPathDB" id="FungiDB:PABG_00754"/>